<name>A0ABP3REJ6_9PROT</name>
<dbReference type="Proteomes" id="UP001501588">
    <property type="component" value="Unassembled WGS sequence"/>
</dbReference>
<feature type="transmembrane region" description="Helical" evidence="1">
    <location>
        <begin position="12"/>
        <end position="42"/>
    </location>
</feature>
<proteinExistence type="predicted"/>
<sequence length="93" mass="10732">MEYRPSIKRKAAGFSLLFLGVLGTVLPILQGFLFLALGLFVLRDQYAWAHSGMEKLRRRWPNQVAGVESLEGRMIGWFSRQRERLRLTRRGPG</sequence>
<organism evidence="2 3">
    <name type="scientific">Craurococcus roseus</name>
    <dbReference type="NCBI Taxonomy" id="77585"/>
    <lineage>
        <taxon>Bacteria</taxon>
        <taxon>Pseudomonadati</taxon>
        <taxon>Pseudomonadota</taxon>
        <taxon>Alphaproteobacteria</taxon>
        <taxon>Acetobacterales</taxon>
        <taxon>Acetobacteraceae</taxon>
        <taxon>Craurococcus</taxon>
    </lineage>
</organism>
<protein>
    <recommendedName>
        <fullName evidence="4">Transmembrane protein PGPGW</fullName>
    </recommendedName>
</protein>
<evidence type="ECO:0000313" key="3">
    <source>
        <dbReference type="Proteomes" id="UP001501588"/>
    </source>
</evidence>
<keyword evidence="1" id="KW-1133">Transmembrane helix</keyword>
<evidence type="ECO:0000256" key="1">
    <source>
        <dbReference type="SAM" id="Phobius"/>
    </source>
</evidence>
<comment type="caution">
    <text evidence="2">The sequence shown here is derived from an EMBL/GenBank/DDBJ whole genome shotgun (WGS) entry which is preliminary data.</text>
</comment>
<dbReference type="InterPro" id="IPR019099">
    <property type="entry name" value="Uncharacterised_PGPGW_TM"/>
</dbReference>
<dbReference type="EMBL" id="BAAAFZ010000104">
    <property type="protein sequence ID" value="GAA0605927.1"/>
    <property type="molecule type" value="Genomic_DNA"/>
</dbReference>
<keyword evidence="3" id="KW-1185">Reference proteome</keyword>
<keyword evidence="1" id="KW-0812">Transmembrane</keyword>
<evidence type="ECO:0008006" key="4">
    <source>
        <dbReference type="Google" id="ProtNLM"/>
    </source>
</evidence>
<dbReference type="RefSeq" id="WP_343898099.1">
    <property type="nucleotide sequence ID" value="NZ_BAAAFZ010000104.1"/>
</dbReference>
<gene>
    <name evidence="2" type="ORF">GCM10009416_49120</name>
</gene>
<keyword evidence="1" id="KW-0472">Membrane</keyword>
<reference evidence="3" key="1">
    <citation type="journal article" date="2019" name="Int. J. Syst. Evol. Microbiol.">
        <title>The Global Catalogue of Microorganisms (GCM) 10K type strain sequencing project: providing services to taxonomists for standard genome sequencing and annotation.</title>
        <authorList>
            <consortium name="The Broad Institute Genomics Platform"/>
            <consortium name="The Broad Institute Genome Sequencing Center for Infectious Disease"/>
            <person name="Wu L."/>
            <person name="Ma J."/>
        </authorList>
    </citation>
    <scope>NUCLEOTIDE SEQUENCE [LARGE SCALE GENOMIC DNA]</scope>
    <source>
        <strain evidence="3">JCM 9933</strain>
    </source>
</reference>
<dbReference type="Pfam" id="PF09656">
    <property type="entry name" value="PGPGW"/>
    <property type="match status" value="1"/>
</dbReference>
<evidence type="ECO:0000313" key="2">
    <source>
        <dbReference type="EMBL" id="GAA0605927.1"/>
    </source>
</evidence>
<accession>A0ABP3REJ6</accession>